<dbReference type="RefSeq" id="WP_096802867.1">
    <property type="nucleotide sequence ID" value="NZ_CP023563.1"/>
</dbReference>
<evidence type="ECO:0000259" key="2">
    <source>
        <dbReference type="Pfam" id="PF10756"/>
    </source>
</evidence>
<evidence type="ECO:0000313" key="4">
    <source>
        <dbReference type="Proteomes" id="UP000218165"/>
    </source>
</evidence>
<dbReference type="AlphaFoldDB" id="A0A291GND6"/>
<protein>
    <recommendedName>
        <fullName evidence="2">Low molecular weight protein antigen 6 PH domain-containing protein</fullName>
    </recommendedName>
</protein>
<keyword evidence="1" id="KW-0812">Transmembrane</keyword>
<feature type="transmembrane region" description="Helical" evidence="1">
    <location>
        <begin position="106"/>
        <end position="127"/>
    </location>
</feature>
<dbReference type="EMBL" id="CP023563">
    <property type="protein sequence ID" value="ATG51745.1"/>
    <property type="molecule type" value="Genomic_DNA"/>
</dbReference>
<keyword evidence="1" id="KW-0472">Membrane</keyword>
<evidence type="ECO:0000313" key="3">
    <source>
        <dbReference type="EMBL" id="ATG51745.1"/>
    </source>
</evidence>
<feature type="domain" description="Low molecular weight protein antigen 6 PH" evidence="2">
    <location>
        <begin position="128"/>
        <end position="179"/>
    </location>
</feature>
<proteinExistence type="predicted"/>
<evidence type="ECO:0000256" key="1">
    <source>
        <dbReference type="SAM" id="Phobius"/>
    </source>
</evidence>
<sequence length="225" mass="24502">MTGIIARRACSRRRLTVGRESDPRGLTVIFYADVDGSVLQEQVSADGLHHFLIQDLESALRALRSLLEEDDEHVGEGGDARSLVSGGWEEVSTALLALLVPQRPHLLLAAVALMLLIVLGGAVGLLLRPAFRVTTAGMEVRGYLSTRRLDWPEVAVIAIDRSVMNRGAVVIVARDGRRVTSALTGSRFALYRGESTFENGPDLLQPARPARAAIDTHRRWLHGAL</sequence>
<organism evidence="3 4">
    <name type="scientific">Brachybacterium vulturis</name>
    <dbReference type="NCBI Taxonomy" id="2017484"/>
    <lineage>
        <taxon>Bacteria</taxon>
        <taxon>Bacillati</taxon>
        <taxon>Actinomycetota</taxon>
        <taxon>Actinomycetes</taxon>
        <taxon>Micrococcales</taxon>
        <taxon>Dermabacteraceae</taxon>
        <taxon>Brachybacterium</taxon>
    </lineage>
</organism>
<dbReference type="Pfam" id="PF10756">
    <property type="entry name" value="bPH_6"/>
    <property type="match status" value="1"/>
</dbReference>
<reference evidence="4" key="1">
    <citation type="submission" date="2017-09" db="EMBL/GenBank/DDBJ databases">
        <title>Brachybacterium sp. VM2412.</title>
        <authorList>
            <person name="Tak E.J."/>
            <person name="Bae J.-W."/>
        </authorList>
    </citation>
    <scope>NUCLEOTIDE SEQUENCE [LARGE SCALE GENOMIC DNA]</scope>
    <source>
        <strain evidence="4">VM2412</strain>
    </source>
</reference>
<dbReference type="OrthoDB" id="4794417at2"/>
<accession>A0A291GND6</accession>
<keyword evidence="1" id="KW-1133">Transmembrane helix</keyword>
<keyword evidence="4" id="KW-1185">Reference proteome</keyword>
<dbReference type="KEGG" id="brz:CFK38_09575"/>
<dbReference type="InterPro" id="IPR019692">
    <property type="entry name" value="CFP-6_PH"/>
</dbReference>
<gene>
    <name evidence="3" type="ORF">CFK38_09575</name>
</gene>
<dbReference type="Proteomes" id="UP000218165">
    <property type="component" value="Chromosome"/>
</dbReference>
<name>A0A291GND6_9MICO</name>